<name>A0A248SKT0_9CAUD</name>
<dbReference type="Pfam" id="PF03160">
    <property type="entry name" value="Calx-beta"/>
    <property type="match status" value="1"/>
</dbReference>
<evidence type="ECO:0000256" key="3">
    <source>
        <dbReference type="ARBA" id="ARBA00022837"/>
    </source>
</evidence>
<evidence type="ECO:0000259" key="4">
    <source>
        <dbReference type="Pfam" id="PF03160"/>
    </source>
</evidence>
<accession>A0A248SKT0</accession>
<evidence type="ECO:0000313" key="5">
    <source>
        <dbReference type="EMBL" id="ASV45037.1"/>
    </source>
</evidence>
<dbReference type="EMBL" id="MF612073">
    <property type="protein sequence ID" value="ASV45037.1"/>
    <property type="molecule type" value="Genomic_DNA"/>
</dbReference>
<dbReference type="InterPro" id="IPR003644">
    <property type="entry name" value="Calx_beta"/>
</dbReference>
<dbReference type="SUPFAM" id="SSF141072">
    <property type="entry name" value="CalX-like"/>
    <property type="match status" value="1"/>
</dbReference>
<dbReference type="GO" id="GO:0007154">
    <property type="term" value="P:cell communication"/>
    <property type="evidence" value="ECO:0007669"/>
    <property type="project" value="InterPro"/>
</dbReference>
<evidence type="ECO:0000313" key="6">
    <source>
        <dbReference type="Proteomes" id="UP000224252"/>
    </source>
</evidence>
<dbReference type="InterPro" id="IPR038081">
    <property type="entry name" value="CalX-like_sf"/>
</dbReference>
<keyword evidence="1" id="KW-0732">Signal</keyword>
<feature type="domain" description="Calx-beta" evidence="4">
    <location>
        <begin position="6"/>
        <end position="76"/>
    </location>
</feature>
<keyword evidence="3" id="KW-0106">Calcium</keyword>
<evidence type="ECO:0000256" key="2">
    <source>
        <dbReference type="ARBA" id="ARBA00022737"/>
    </source>
</evidence>
<keyword evidence="2" id="KW-0677">Repeat</keyword>
<dbReference type="Gene3D" id="2.60.40.2030">
    <property type="match status" value="1"/>
</dbReference>
<dbReference type="GO" id="GO:0016020">
    <property type="term" value="C:membrane"/>
    <property type="evidence" value="ECO:0007669"/>
    <property type="project" value="InterPro"/>
</dbReference>
<keyword evidence="6" id="KW-1185">Reference proteome</keyword>
<organism evidence="5 6">
    <name type="scientific">Klebsiella phage SopranoGao</name>
    <dbReference type="NCBI Taxonomy" id="2026944"/>
    <lineage>
        <taxon>Viruses</taxon>
        <taxon>Duplodnaviria</taxon>
        <taxon>Heunggongvirae</taxon>
        <taxon>Uroviricota</taxon>
        <taxon>Caudoviricetes</taxon>
        <taxon>Lastavirus</taxon>
        <taxon>Lastavirus sopranogao</taxon>
    </lineage>
</organism>
<protein>
    <recommendedName>
        <fullName evidence="4">Calx-beta domain-containing protein</fullName>
    </recommendedName>
</protein>
<gene>
    <name evidence="5" type="ORF">SopranoGao_14</name>
</gene>
<reference evidence="5 6" key="1">
    <citation type="submission" date="2017-08" db="EMBL/GenBank/DDBJ databases">
        <authorList>
            <person name="de Groot N.N."/>
        </authorList>
    </citation>
    <scope>NUCLEOTIDE SEQUENCE [LARGE SCALE GENOMIC DNA]</scope>
</reference>
<proteinExistence type="predicted"/>
<sequence length="959" mass="105594">MTRKAVFTVRLSQASTQQVQIDYVTVDITATAPDDYTAQRGTLTFLPGEVEKQITVDVRDERPGEQAQRFMTTLYRAQNCTIVDSDGIALIPAGSTDGLGGPLILRGLMTNAFHNVEGRGGYFHHNSGTSEGQSIGIEGSLLASQVLATGNAEEKAAAEWYKANGQNMLDAMGNGSLTGPMLRQQIPDDKNTITLLHWLFAARGDIPSQAINYSFRATRNGNKLYIPANVPGHKGAADVYRIWQIYPASSYLLYQSPYSPSYDSAHPVADTSVTLTDDDWILDGSTVVITIPAGAPSGVSDWCIVYGYNNAGTIRQGEAEEAYPCWTKIDPGYSACAPDTFRWFEYAMSLAMEVDTRTGMQARWQKLRDAMRRTVVKGQAISDLREIIKPMPQFDAIPAKGEPSGMFCYSNHPQATPPGPGAIGAGANAGWIGYNFWSRVGGSGGTVKPGEFTWTPANMGEAANGRNFFNGAIRADVPAAATVCQVQIGRGINDSWRQATDYQEADQFMFVALSLSRRPNLALGERCYVFMSSTKYYDASTRWYADIGQDAALIPSTSPDKPSYILIPRTSFRRKDGDNSVLPAGQRFENFGISMEMRDAYRLQIVALRPVSGASEQWVRDNLSKAVHGSPMPFFPGAMPFAINADTVKQQFVGWNGSPFHGYQLPDLWWFLGADADAVHPDLNPAVNMPVPDQATGAITYPISFSANGVAKTKNALLAEQQLLFLKHARDKWISDGGAAGPFAHTFVMNTPARISIGSPTPHTWVYTNDDPNTRWVGYQTRVVESLAKLCWLSRSTPSWGTARGLALDMAMSWIERINVVWPNLNGTIAGMPTDWDDPRKGAPQKLYEEPHAPALILRACLWLKLSGLLSSGQLANVEAVGERCWTYIESRWRTGQTDAMRHTWANDNQEWFGFWQFEIIATIAYLLKYPAGIPGNISTTTMRERLVQTQGWLEDNVR</sequence>
<dbReference type="Proteomes" id="UP000224252">
    <property type="component" value="Segment"/>
</dbReference>
<evidence type="ECO:0000256" key="1">
    <source>
        <dbReference type="ARBA" id="ARBA00022729"/>
    </source>
</evidence>